<dbReference type="Gene3D" id="1.10.10.2840">
    <property type="entry name" value="PucR C-terminal helix-turn-helix domain"/>
    <property type="match status" value="1"/>
</dbReference>
<reference evidence="3" key="1">
    <citation type="journal article" date="2019" name="Int. J. Syst. Evol. Microbiol.">
        <title>The Global Catalogue of Microorganisms (GCM) 10K type strain sequencing project: providing services to taxonomists for standard genome sequencing and annotation.</title>
        <authorList>
            <consortium name="The Broad Institute Genomics Platform"/>
            <consortium name="The Broad Institute Genome Sequencing Center for Infectious Disease"/>
            <person name="Wu L."/>
            <person name="Ma J."/>
        </authorList>
    </citation>
    <scope>NUCLEOTIDE SEQUENCE [LARGE SCALE GENOMIC DNA]</scope>
    <source>
        <strain evidence="3">CGMCC 4.7178</strain>
    </source>
</reference>
<dbReference type="InterPro" id="IPR029063">
    <property type="entry name" value="SAM-dependent_MTases_sf"/>
</dbReference>
<name>A0ABQ2LV38_9ACTN</name>
<dbReference type="Gene3D" id="1.10.10.10">
    <property type="entry name" value="Winged helix-like DNA-binding domain superfamily/Winged helix DNA-binding domain"/>
    <property type="match status" value="1"/>
</dbReference>
<comment type="caution">
    <text evidence="2">The sequence shown here is derived from an EMBL/GenBank/DDBJ whole genome shotgun (WGS) entry which is preliminary data.</text>
</comment>
<dbReference type="Pfam" id="PF04672">
    <property type="entry name" value="Methyltransf_19"/>
    <property type="match status" value="1"/>
</dbReference>
<keyword evidence="3" id="KW-1185">Reference proteome</keyword>
<dbReference type="PANTHER" id="PTHR33744:SF1">
    <property type="entry name" value="DNA-BINDING TRANSCRIPTIONAL ACTIVATOR ADER"/>
    <property type="match status" value="1"/>
</dbReference>
<organism evidence="2 3">
    <name type="scientific">Streptomyces daqingensis</name>
    <dbReference type="NCBI Taxonomy" id="1472640"/>
    <lineage>
        <taxon>Bacteria</taxon>
        <taxon>Bacillati</taxon>
        <taxon>Actinomycetota</taxon>
        <taxon>Actinomycetes</taxon>
        <taxon>Kitasatosporales</taxon>
        <taxon>Streptomycetaceae</taxon>
        <taxon>Streptomyces</taxon>
    </lineage>
</organism>
<protein>
    <recommendedName>
        <fullName evidence="1">PucR C-terminal helix-turn-helix domain-containing protein</fullName>
    </recommendedName>
</protein>
<dbReference type="Gene3D" id="3.40.50.150">
    <property type="entry name" value="Vaccinia Virus protein VP39"/>
    <property type="match status" value="1"/>
</dbReference>
<dbReference type="InterPro" id="IPR036388">
    <property type="entry name" value="WH-like_DNA-bd_sf"/>
</dbReference>
<evidence type="ECO:0000313" key="3">
    <source>
        <dbReference type="Proteomes" id="UP000631535"/>
    </source>
</evidence>
<evidence type="ECO:0000313" key="2">
    <source>
        <dbReference type="EMBL" id="GGO42588.1"/>
    </source>
</evidence>
<evidence type="ECO:0000259" key="1">
    <source>
        <dbReference type="Pfam" id="PF13556"/>
    </source>
</evidence>
<dbReference type="SUPFAM" id="SSF53335">
    <property type="entry name" value="S-adenosyl-L-methionine-dependent methyltransferases"/>
    <property type="match status" value="1"/>
</dbReference>
<dbReference type="InterPro" id="IPR006764">
    <property type="entry name" value="SAM_dep_MeTrfase_SAV2177_type"/>
</dbReference>
<proteinExistence type="predicted"/>
<feature type="domain" description="PucR C-terminal helix-turn-helix" evidence="1">
    <location>
        <begin position="443"/>
        <end position="486"/>
    </location>
</feature>
<dbReference type="InterPro" id="IPR051448">
    <property type="entry name" value="CdaR-like_regulators"/>
</dbReference>
<dbReference type="InterPro" id="IPR042070">
    <property type="entry name" value="PucR_C-HTH_sf"/>
</dbReference>
<dbReference type="InterPro" id="IPR025736">
    <property type="entry name" value="PucR_C-HTH_dom"/>
</dbReference>
<gene>
    <name evidence="2" type="ORF">GCM10012287_03820</name>
</gene>
<dbReference type="PANTHER" id="PTHR33744">
    <property type="entry name" value="CARBOHYDRATE DIACID REGULATOR"/>
    <property type="match status" value="1"/>
</dbReference>
<dbReference type="EMBL" id="BMMP01000001">
    <property type="protein sequence ID" value="GGO42588.1"/>
    <property type="molecule type" value="Genomic_DNA"/>
</dbReference>
<dbReference type="Pfam" id="PF13556">
    <property type="entry name" value="HTH_30"/>
    <property type="match status" value="1"/>
</dbReference>
<dbReference type="Proteomes" id="UP000631535">
    <property type="component" value="Unassembled WGS sequence"/>
</dbReference>
<accession>A0ABQ2LV38</accession>
<sequence length="876" mass="93496">MRLGDLAAPLLRPAGPPAAGARPVERVELAECAETVRAAGGDVLLVAPAAQWLPDAVEAAADGFAGLVVVGGGEAARRSVEAAAVPVLLPRPDAGGTAQEVWGRLLERLAAAHAAEAREARRRSQQTGDLMSLLQRMLEDPGGVDALAGWCARRLSARVRLLRPGADASIDDEGARRAVRELVAGASGGPSRTRVAGEDALAFRIGARAPHAVLLAYRARPWEPEELQLLEQAARAAGAALWGEDVRERERRSVAAAEAARSVGMQYLMAGDLPSAEPLLDAAVPALVAAGAGRIALLEAAEGEDRRSLAADVERTLAGQAVAVPSPGDERQVVVLHTGNGPLEEWLLPLVDRAPHRAAGVCRTTPWLRAAAGYQEAAAALALARDGPPRLRVHDGRAPLEERLGLDARIWAALVMQPLADLPDQEREDLLHLAGETLWWGPTEAARLVGWHRQTLAQRLDRLAALTGLDPRRRWQQSALYLAVRLAALPPPPVLDRTVTLRQVLDHPGARAWADERLDGLTPDLRETLAAWVAADMDKDAAAAALGITPRAAYRRLGRAVTATRQELTRYPGPASETALALCVTGDVMMGDVPAMEDRHVSGQAGGGERTVDVSEVDTGRPHVARVYDYLLGGNCNWPADREAAERTLAINPHTTTAVRENRLFMQRSVRTLTAEVGIRQFLDLGSGIPTSPNLHEIAQGAAPGARVVYVDHDPIVLAHAAALLRSTARGRTAYIEADVLDTRSLFSAPGLRDVLDLDEPVAVCINALVHFLDDDEAGKLIRDVRRHVAPGSYVTLTSMTADYAWNLIGSVQAYYSSTVSPLIIRTHEEIEALFAGMELLDPGVVSLPDWRPLPGAGVPPPPDEVNCYGGVARVK</sequence>
<dbReference type="RefSeq" id="WP_189035249.1">
    <property type="nucleotide sequence ID" value="NZ_BMMP01000001.1"/>
</dbReference>